<reference evidence="2" key="1">
    <citation type="submission" date="2020-01" db="EMBL/GenBank/DDBJ databases">
        <authorList>
            <person name="Rat A."/>
        </authorList>
    </citation>
    <scope>NUCLEOTIDE SEQUENCE</scope>
    <source>
        <strain evidence="2">LMG 31231</strain>
    </source>
</reference>
<evidence type="ECO:0000313" key="3">
    <source>
        <dbReference type="Proteomes" id="UP001138751"/>
    </source>
</evidence>
<dbReference type="AlphaFoldDB" id="A0A9X9X462"/>
<dbReference type="EMBL" id="JAAEDM010000123">
    <property type="protein sequence ID" value="MBR0674191.1"/>
    <property type="molecule type" value="Genomic_DNA"/>
</dbReference>
<organism evidence="2 3">
    <name type="scientific">Neoroseomonas soli</name>
    <dbReference type="NCBI Taxonomy" id="1081025"/>
    <lineage>
        <taxon>Bacteria</taxon>
        <taxon>Pseudomonadati</taxon>
        <taxon>Pseudomonadota</taxon>
        <taxon>Alphaproteobacteria</taxon>
        <taxon>Acetobacterales</taxon>
        <taxon>Acetobacteraceae</taxon>
        <taxon>Neoroseomonas</taxon>
    </lineage>
</organism>
<feature type="region of interest" description="Disordered" evidence="1">
    <location>
        <begin position="132"/>
        <end position="154"/>
    </location>
</feature>
<evidence type="ECO:0000313" key="2">
    <source>
        <dbReference type="EMBL" id="MBR0674191.1"/>
    </source>
</evidence>
<name>A0A9X9X462_9PROT</name>
<evidence type="ECO:0000256" key="1">
    <source>
        <dbReference type="SAM" id="MobiDB-lite"/>
    </source>
</evidence>
<dbReference type="RefSeq" id="WP_211864616.1">
    <property type="nucleotide sequence ID" value="NZ_JAAEDM010000123.1"/>
</dbReference>
<accession>A0A9X9X462</accession>
<protein>
    <submittedName>
        <fullName evidence="2">Uncharacterized protein</fullName>
    </submittedName>
</protein>
<comment type="caution">
    <text evidence="2">The sequence shown here is derived from an EMBL/GenBank/DDBJ whole genome shotgun (WGS) entry which is preliminary data.</text>
</comment>
<gene>
    <name evidence="2" type="ORF">GXW76_23670</name>
</gene>
<reference evidence="2" key="2">
    <citation type="journal article" date="2021" name="Syst. Appl. Microbiol.">
        <title>Roseomonas hellenica sp. nov., isolated from roots of wild-growing Alkanna tinctoria.</title>
        <authorList>
            <person name="Rat A."/>
            <person name="Naranjo H.D."/>
            <person name="Lebbe L."/>
            <person name="Cnockaert M."/>
            <person name="Krigas N."/>
            <person name="Grigoriadou K."/>
            <person name="Maloupa E."/>
            <person name="Willems A."/>
        </authorList>
    </citation>
    <scope>NUCLEOTIDE SEQUENCE</scope>
    <source>
        <strain evidence="2">LMG 31231</strain>
    </source>
</reference>
<sequence>VGPAARDAAAAAGLPFARVITAPAEDGGWPVAPALSGEVLGDGDALCMLGFRLRAESVPAIRGIGLYVNAASLPLTVSAEPGGTWLATATLPAALLRRAGPVAAWDLVQDGAAAGEAPVLLAVAAAGMAGTLTLDEPPAPEPIPPAEEGGAEASGDAFMPETAAAPVDEPPYQGPPRIRWDLSAGIGPEEGPFPDLDLPGGVRWIVARDARLVVEAAEVATARLALAYRSLLPRQGARVAFNGGPEEALEISAGSLKETGEYAIDLDLRPGANELRLGFSGAVREPGSGRELVLLIESATLA</sequence>
<proteinExistence type="predicted"/>
<dbReference type="Proteomes" id="UP001138751">
    <property type="component" value="Unassembled WGS sequence"/>
</dbReference>
<keyword evidence="3" id="KW-1185">Reference proteome</keyword>
<feature type="non-terminal residue" evidence="2">
    <location>
        <position position="1"/>
    </location>
</feature>